<organism evidence="2 3">
    <name type="scientific">Mycena pura</name>
    <dbReference type="NCBI Taxonomy" id="153505"/>
    <lineage>
        <taxon>Eukaryota</taxon>
        <taxon>Fungi</taxon>
        <taxon>Dikarya</taxon>
        <taxon>Basidiomycota</taxon>
        <taxon>Agaricomycotina</taxon>
        <taxon>Agaricomycetes</taxon>
        <taxon>Agaricomycetidae</taxon>
        <taxon>Agaricales</taxon>
        <taxon>Marasmiineae</taxon>
        <taxon>Mycenaceae</taxon>
        <taxon>Mycena</taxon>
    </lineage>
</organism>
<comment type="caution">
    <text evidence="2">The sequence shown here is derived from an EMBL/GenBank/DDBJ whole genome shotgun (WGS) entry which is preliminary data.</text>
</comment>
<gene>
    <name evidence="2" type="ORF">GGX14DRAFT_543089</name>
</gene>
<accession>A0AAD6VDY5</accession>
<dbReference type="Pfam" id="PF12770">
    <property type="entry name" value="CHAT"/>
    <property type="match status" value="1"/>
</dbReference>
<name>A0AAD6VDY5_9AGAR</name>
<dbReference type="InterPro" id="IPR024983">
    <property type="entry name" value="CHAT_dom"/>
</dbReference>
<protein>
    <submittedName>
        <fullName evidence="2">CHAT domain-containing protein</fullName>
    </submittedName>
</protein>
<feature type="domain" description="CHAT" evidence="1">
    <location>
        <begin position="12"/>
        <end position="161"/>
    </location>
</feature>
<dbReference type="AlphaFoldDB" id="A0AAD6VDY5"/>
<keyword evidence="3" id="KW-1185">Reference proteome</keyword>
<evidence type="ECO:0000313" key="3">
    <source>
        <dbReference type="Proteomes" id="UP001219525"/>
    </source>
</evidence>
<proteinExistence type="predicted"/>
<dbReference type="EMBL" id="JARJCW010000029">
    <property type="protein sequence ID" value="KAJ7210190.1"/>
    <property type="molecule type" value="Genomic_DNA"/>
</dbReference>
<dbReference type="Proteomes" id="UP001219525">
    <property type="component" value="Unassembled WGS sequence"/>
</dbReference>
<sequence>MTAVVEPYAPNCSPLPGTVEELDKIKRRVPNQWITELNSTTGDTVLHHLQGSSIVHFACHGIQDSENPLDSGLMLSDGLLHVSQIMHRPDNDNAQDSKKAMSLAFLSACETAKGDGRTPDEAMHLAATLLFAGFRSVVATMWTMNDHDGPKIADTFYECLFKDCDANSSPPSLPNVTKAAEALHLAIAKRRKEPALVWGLALLANKASSFSICNLKRNLGAKETESLDRKIDGMAQEPRRLSIQPPSLIELRVSSLHAENTYQPVCMRELTRRATLSNTDWYWRTAANAGFRKARTAQLFSISASNHTLIPKDPILQCLETMGSETIERSCCRRSGAQCTIE</sequence>
<reference evidence="2" key="1">
    <citation type="submission" date="2023-03" db="EMBL/GenBank/DDBJ databases">
        <title>Massive genome expansion in bonnet fungi (Mycena s.s.) driven by repeated elements and novel gene families across ecological guilds.</title>
        <authorList>
            <consortium name="Lawrence Berkeley National Laboratory"/>
            <person name="Harder C.B."/>
            <person name="Miyauchi S."/>
            <person name="Viragh M."/>
            <person name="Kuo A."/>
            <person name="Thoen E."/>
            <person name="Andreopoulos B."/>
            <person name="Lu D."/>
            <person name="Skrede I."/>
            <person name="Drula E."/>
            <person name="Henrissat B."/>
            <person name="Morin E."/>
            <person name="Kohler A."/>
            <person name="Barry K."/>
            <person name="LaButti K."/>
            <person name="Morin E."/>
            <person name="Salamov A."/>
            <person name="Lipzen A."/>
            <person name="Mereny Z."/>
            <person name="Hegedus B."/>
            <person name="Baldrian P."/>
            <person name="Stursova M."/>
            <person name="Weitz H."/>
            <person name="Taylor A."/>
            <person name="Grigoriev I.V."/>
            <person name="Nagy L.G."/>
            <person name="Martin F."/>
            <person name="Kauserud H."/>
        </authorList>
    </citation>
    <scope>NUCLEOTIDE SEQUENCE</scope>
    <source>
        <strain evidence="2">9144</strain>
    </source>
</reference>
<evidence type="ECO:0000313" key="2">
    <source>
        <dbReference type="EMBL" id="KAJ7210190.1"/>
    </source>
</evidence>
<evidence type="ECO:0000259" key="1">
    <source>
        <dbReference type="Pfam" id="PF12770"/>
    </source>
</evidence>